<dbReference type="Proteomes" id="UP000281955">
    <property type="component" value="Unassembled WGS sequence"/>
</dbReference>
<sequence length="776" mass="81312">MRQTLAAFCTAVALTCAGLSVTPATASAAPAADPGPAAPPVQVRTYQFPGLGGGLSHYVDYNSVRDFVGWSELPNGLRHATLWRDSRVVDLAPRSIESYATAIAENGDISLWADFGQGLRHYRWRSGGLTRTTPPKTPAPPVPPVRPPGTVATNEHGDAVVRDAASQRLYLVRAGSSARTEVVVPGVAPATIKGVLLAEDRAVAVSVPGGTVDCEHDVAPPSRFFVWRAGKVSAVPVSDGLARSTTVVLRAWTPAGDLLLQSDYPCFDGQADSVALAVWDGTSTHDLGSAGVREIFVNAQGVVAVHDEADQAPARDRVEVWSHGSLTQVAGPFSDGRGFRLVALGAHGELVVQGSLLEVYRQGAWIPLSAPEGSASEFPDFASLDGHLVTAGAQWRSPDGILSSTDIAWELLSVVVSRTLPSLGASWTTTPTLISPSGRVVAGTATKPYPDDRVHAVVWIDGRITDVTVSAPVADVDEVTDAGDVLGRVGTHTGTVPSRPFRWHRGTLTYLDGPGVLAYNSLGGTVRSTSSGVAFVDPGGASHPITVPGHVVRPTAHFEVNDAGTVAFDVPGATVDCGERKAVATEVWTWHGGRAVRASTNHRLGAQQRVLSLNRRDDLLLAGTDPCAPVTDAPVLRIGLSDDTGVHLLGSEYAVDAGRDDLDDEGDALVVSSSLFANSPLVWAGGRETRLGLRSPFRGPRLGAGGQVVAEVFEVPSPPVWTAGTYVAMPSSGGVDSVATAVSRSGVIAGWRYTRVQLPNGSFEITQVTPTLFTLR</sequence>
<feature type="signal peptide" evidence="1">
    <location>
        <begin position="1"/>
        <end position="28"/>
    </location>
</feature>
<evidence type="ECO:0000313" key="3">
    <source>
        <dbReference type="Proteomes" id="UP000281955"/>
    </source>
</evidence>
<gene>
    <name evidence="2" type="ORF">CLV35_2774</name>
</gene>
<keyword evidence="1" id="KW-0732">Signal</keyword>
<protein>
    <submittedName>
        <fullName evidence="2">Uncharacterized protein</fullName>
    </submittedName>
</protein>
<dbReference type="EMBL" id="RBWV01000013">
    <property type="protein sequence ID" value="RKS72529.1"/>
    <property type="molecule type" value="Genomic_DNA"/>
</dbReference>
<organism evidence="2 3">
    <name type="scientific">Motilibacter peucedani</name>
    <dbReference type="NCBI Taxonomy" id="598650"/>
    <lineage>
        <taxon>Bacteria</taxon>
        <taxon>Bacillati</taxon>
        <taxon>Actinomycetota</taxon>
        <taxon>Actinomycetes</taxon>
        <taxon>Motilibacterales</taxon>
        <taxon>Motilibacteraceae</taxon>
        <taxon>Motilibacter</taxon>
    </lineage>
</organism>
<comment type="caution">
    <text evidence="2">The sequence shown here is derived from an EMBL/GenBank/DDBJ whole genome shotgun (WGS) entry which is preliminary data.</text>
</comment>
<keyword evidence="3" id="KW-1185">Reference proteome</keyword>
<evidence type="ECO:0000256" key="1">
    <source>
        <dbReference type="SAM" id="SignalP"/>
    </source>
</evidence>
<dbReference type="InParanoid" id="A0A420XMM7"/>
<dbReference type="AlphaFoldDB" id="A0A420XMM7"/>
<feature type="chain" id="PRO_5019031357" evidence="1">
    <location>
        <begin position="29"/>
        <end position="776"/>
    </location>
</feature>
<dbReference type="OrthoDB" id="3985792at2"/>
<accession>A0A420XMM7</accession>
<evidence type="ECO:0000313" key="2">
    <source>
        <dbReference type="EMBL" id="RKS72529.1"/>
    </source>
</evidence>
<proteinExistence type="predicted"/>
<name>A0A420XMM7_9ACTN</name>
<dbReference type="RefSeq" id="WP_121194061.1">
    <property type="nucleotide sequence ID" value="NZ_RBWV01000013.1"/>
</dbReference>
<reference evidence="2 3" key="1">
    <citation type="submission" date="2018-10" db="EMBL/GenBank/DDBJ databases">
        <title>Genomic Encyclopedia of Archaeal and Bacterial Type Strains, Phase II (KMG-II): from individual species to whole genera.</title>
        <authorList>
            <person name="Goeker M."/>
        </authorList>
    </citation>
    <scope>NUCLEOTIDE SEQUENCE [LARGE SCALE GENOMIC DNA]</scope>
    <source>
        <strain evidence="2 3">RP-AC37</strain>
    </source>
</reference>